<keyword evidence="2" id="KW-1185">Reference proteome</keyword>
<evidence type="ECO:0000313" key="1">
    <source>
        <dbReference type="EMBL" id="KAJ4185506.1"/>
    </source>
</evidence>
<reference evidence="1" key="1">
    <citation type="submission" date="2022-09" db="EMBL/GenBank/DDBJ databases">
        <title>Fusarium specimens isolated from Avocado Roots.</title>
        <authorList>
            <person name="Stajich J."/>
            <person name="Roper C."/>
            <person name="Heimlech-Rivalta G."/>
        </authorList>
    </citation>
    <scope>NUCLEOTIDE SEQUENCE</scope>
    <source>
        <strain evidence="1">A02</strain>
    </source>
</reference>
<dbReference type="AlphaFoldDB" id="A0A9W8R252"/>
<accession>A0A9W8R252</accession>
<gene>
    <name evidence="1" type="ORF">NW755_008499</name>
</gene>
<name>A0A9W8R252_9HYPO</name>
<dbReference type="EMBL" id="JAOQAV010000023">
    <property type="protein sequence ID" value="KAJ4185506.1"/>
    <property type="molecule type" value="Genomic_DNA"/>
</dbReference>
<dbReference type="Proteomes" id="UP001152087">
    <property type="component" value="Unassembled WGS sequence"/>
</dbReference>
<protein>
    <submittedName>
        <fullName evidence="1">Uncharacterized protein</fullName>
    </submittedName>
</protein>
<evidence type="ECO:0000313" key="2">
    <source>
        <dbReference type="Proteomes" id="UP001152087"/>
    </source>
</evidence>
<proteinExistence type="predicted"/>
<comment type="caution">
    <text evidence="1">The sequence shown here is derived from an EMBL/GenBank/DDBJ whole genome shotgun (WGS) entry which is preliminary data.</text>
</comment>
<organism evidence="1 2">
    <name type="scientific">Fusarium falciforme</name>
    <dbReference type="NCBI Taxonomy" id="195108"/>
    <lineage>
        <taxon>Eukaryota</taxon>
        <taxon>Fungi</taxon>
        <taxon>Dikarya</taxon>
        <taxon>Ascomycota</taxon>
        <taxon>Pezizomycotina</taxon>
        <taxon>Sordariomycetes</taxon>
        <taxon>Hypocreomycetidae</taxon>
        <taxon>Hypocreales</taxon>
        <taxon>Nectriaceae</taxon>
        <taxon>Fusarium</taxon>
        <taxon>Fusarium solani species complex</taxon>
    </lineage>
</organism>
<sequence length="107" mass="12029">MVLSCSSRLLISSAYRHQDFTRTPYSLPRDRIIDDLALERLPRLEVHPDTWRSPPWAGQSPPSLAFYRERGVRPFSCATCELSAFSRAMSSWLSLDALSRAISAAAS</sequence>